<feature type="transmembrane region" description="Helical" evidence="6">
    <location>
        <begin position="230"/>
        <end position="249"/>
    </location>
</feature>
<feature type="transmembrane region" description="Helical" evidence="6">
    <location>
        <begin position="142"/>
        <end position="165"/>
    </location>
</feature>
<dbReference type="GO" id="GO:0015179">
    <property type="term" value="F:L-amino acid transmembrane transporter activity"/>
    <property type="evidence" value="ECO:0007669"/>
    <property type="project" value="TreeGrafter"/>
</dbReference>
<dbReference type="InterPro" id="IPR011009">
    <property type="entry name" value="Kinase-like_dom_sf"/>
</dbReference>
<feature type="domain" description="Aminoglycoside phosphotransferase" evidence="7">
    <location>
        <begin position="408"/>
        <end position="642"/>
    </location>
</feature>
<feature type="transmembrane region" description="Helical" evidence="6">
    <location>
        <begin position="378"/>
        <end position="399"/>
    </location>
</feature>
<dbReference type="Proteomes" id="UP000749309">
    <property type="component" value="Unassembled WGS sequence"/>
</dbReference>
<keyword evidence="3 6" id="KW-1133">Transmembrane helix</keyword>
<feature type="transmembrane region" description="Helical" evidence="6">
    <location>
        <begin position="186"/>
        <end position="210"/>
    </location>
</feature>
<keyword evidence="2 6" id="KW-0812">Transmembrane</keyword>
<reference evidence="8" key="1">
    <citation type="submission" date="2020-03" db="EMBL/GenBank/DDBJ databases">
        <title>Whole Genome Sequence of Trichophyton interdigitale from India.</title>
        <authorList>
            <person name="Kumar P."/>
        </authorList>
    </citation>
    <scope>NUCLEOTIDE SEQUENCE</scope>
    <source>
        <strain evidence="8">UCMS-IGIB-CI14</strain>
    </source>
</reference>
<dbReference type="InterPro" id="IPR002293">
    <property type="entry name" value="AA/rel_permease1"/>
</dbReference>
<dbReference type="Pfam" id="PF13520">
    <property type="entry name" value="AA_permease_2"/>
    <property type="match status" value="1"/>
</dbReference>
<feature type="transmembrane region" description="Helical" evidence="6">
    <location>
        <begin position="109"/>
        <end position="130"/>
    </location>
</feature>
<feature type="region of interest" description="Disordered" evidence="5">
    <location>
        <begin position="1"/>
        <end position="54"/>
    </location>
</feature>
<keyword evidence="4 6" id="KW-0472">Membrane</keyword>
<evidence type="ECO:0000313" key="9">
    <source>
        <dbReference type="Proteomes" id="UP000749309"/>
    </source>
</evidence>
<comment type="subcellular location">
    <subcellularLocation>
        <location evidence="1">Membrane</location>
        <topology evidence="1">Multi-pass membrane protein</topology>
    </subcellularLocation>
</comment>
<evidence type="ECO:0000256" key="2">
    <source>
        <dbReference type="ARBA" id="ARBA00022692"/>
    </source>
</evidence>
<feature type="compositionally biased region" description="Low complexity" evidence="5">
    <location>
        <begin position="9"/>
        <end position="34"/>
    </location>
</feature>
<comment type="caution">
    <text evidence="8">The sequence shown here is derived from an EMBL/GenBank/DDBJ whole genome shotgun (WGS) entry which is preliminary data.</text>
</comment>
<dbReference type="GO" id="GO:0016020">
    <property type="term" value="C:membrane"/>
    <property type="evidence" value="ECO:0007669"/>
    <property type="project" value="UniProtKB-SubCell"/>
</dbReference>
<feature type="transmembrane region" description="Helical" evidence="6">
    <location>
        <begin position="261"/>
        <end position="286"/>
    </location>
</feature>
<feature type="transmembrane region" description="Helical" evidence="6">
    <location>
        <begin position="344"/>
        <end position="366"/>
    </location>
</feature>
<dbReference type="PANTHER" id="PTHR11785:SF512">
    <property type="entry name" value="SOBREMESA, ISOFORM B"/>
    <property type="match status" value="1"/>
</dbReference>
<dbReference type="PANTHER" id="PTHR11785">
    <property type="entry name" value="AMINO ACID TRANSPORTER"/>
    <property type="match status" value="1"/>
</dbReference>
<dbReference type="EMBL" id="JAAQVJ010000049">
    <property type="protein sequence ID" value="KAF3897655.1"/>
    <property type="molecule type" value="Genomic_DNA"/>
</dbReference>
<evidence type="ECO:0000256" key="3">
    <source>
        <dbReference type="ARBA" id="ARBA00022989"/>
    </source>
</evidence>
<evidence type="ECO:0000256" key="4">
    <source>
        <dbReference type="ARBA" id="ARBA00023136"/>
    </source>
</evidence>
<sequence length="834" mass="91448">MNTMRDSLELASLASSEDDLAQSSSESGVSSSRRASLENEDPIAGELYEPTRPGHGRSYSVSSAFDFGTTLFPLSQTVGGYAPLGAPSAVSLEHDGGIRDGSLERHKTLTYLNGLSLIIGLIIGSGIFSSPGQVNSNAGSPGASLIVWVVAGLLAWTGAASYAELGGAIPLNGGAQVYLSKIFGELAGFLFTWTAVFVLKPGSNAIISIIFGEYVVEAIVGTKVDSVNPWISKAVALAGIIAVTLLNCISTKVGTRVGNLFMFFKFIALLAVTIIGIVAAVTGLSYDGNPNKEWKTKNWFDGTSTSISSWAVALYSGLWAFDGWENTNYVTGEFKNAGRDLPRVIHTAMPLMIICYVLANISYVLVLPASTISGTNTIAVHFGAKVFGPVGAAVLALVVSGSWPPRLTTNSEVATMAYLRSKSSLPIPETLLWNDDPSNPVGIEYIVQEHADGVNLHEHWPKMDIVQHMQCTKELSLQIREMASLDFPAYGSLYFADAPIEEKLKIPFGNGFCIGPYCSPLFWNCGAGESDIYKRLNTNRGPWRDLKEYSAGLIDTALSRLPKEQPADDRLPFRGTIQEHSDLIDACWKSMNILIEDERVQTAATPALIHPDYNKRNIYVSPDDPTKVTGLIDWQLASIEPAFIYVHGTPDFASLADQDPAEVDEPEKAQSEDERRLQKDLSICHQTYDVIMKGKIPKMRAATRLDSTFFRLFHYCFTTWRDGAPAIRQELLDLRSLWSELGLPGSCPYDPDEEELQRHAKQYEDFETRQKLKTWLTMQLNSGSDGWVPNEIWDAAQEANRAAYAEWMESAKELGEAEGMTPEKADRLWPFDAR</sequence>
<evidence type="ECO:0000256" key="6">
    <source>
        <dbReference type="SAM" id="Phobius"/>
    </source>
</evidence>
<dbReference type="Gene3D" id="3.90.1200.10">
    <property type="match status" value="1"/>
</dbReference>
<name>A0A9P4YJQ8_9EURO</name>
<evidence type="ECO:0000313" key="8">
    <source>
        <dbReference type="EMBL" id="KAF3897655.1"/>
    </source>
</evidence>
<dbReference type="AlphaFoldDB" id="A0A9P4YJQ8"/>
<dbReference type="InterPro" id="IPR002575">
    <property type="entry name" value="Aminoglycoside_PTrfase"/>
</dbReference>
<organism evidence="8 9">
    <name type="scientific">Trichophyton interdigitale</name>
    <dbReference type="NCBI Taxonomy" id="101480"/>
    <lineage>
        <taxon>Eukaryota</taxon>
        <taxon>Fungi</taxon>
        <taxon>Dikarya</taxon>
        <taxon>Ascomycota</taxon>
        <taxon>Pezizomycotina</taxon>
        <taxon>Eurotiomycetes</taxon>
        <taxon>Eurotiomycetidae</taxon>
        <taxon>Onygenales</taxon>
        <taxon>Arthrodermataceae</taxon>
        <taxon>Trichophyton</taxon>
    </lineage>
</organism>
<evidence type="ECO:0000256" key="1">
    <source>
        <dbReference type="ARBA" id="ARBA00004141"/>
    </source>
</evidence>
<accession>A0A9P4YJQ8</accession>
<feature type="region of interest" description="Disordered" evidence="5">
    <location>
        <begin position="814"/>
        <end position="834"/>
    </location>
</feature>
<dbReference type="Gene3D" id="1.20.1740.10">
    <property type="entry name" value="Amino acid/polyamine transporter I"/>
    <property type="match status" value="1"/>
</dbReference>
<proteinExistence type="predicted"/>
<evidence type="ECO:0000259" key="7">
    <source>
        <dbReference type="Pfam" id="PF01636"/>
    </source>
</evidence>
<dbReference type="Pfam" id="PF01636">
    <property type="entry name" value="APH"/>
    <property type="match status" value="1"/>
</dbReference>
<protein>
    <recommendedName>
        <fullName evidence="7">Aminoglycoside phosphotransferase domain-containing protein</fullName>
    </recommendedName>
</protein>
<dbReference type="InterPro" id="IPR050598">
    <property type="entry name" value="AminoAcid_Transporter"/>
</dbReference>
<gene>
    <name evidence="8" type="ORF">GY632_2159</name>
</gene>
<evidence type="ECO:0000256" key="5">
    <source>
        <dbReference type="SAM" id="MobiDB-lite"/>
    </source>
</evidence>
<dbReference type="SUPFAM" id="SSF56112">
    <property type="entry name" value="Protein kinase-like (PK-like)"/>
    <property type="match status" value="1"/>
</dbReference>